<dbReference type="InterPro" id="IPR033889">
    <property type="entry name" value="LanC"/>
</dbReference>
<dbReference type="PRINTS" id="PR01950">
    <property type="entry name" value="LANCSUPER"/>
</dbReference>
<organism evidence="1 2">
    <name type="scientific">Kitasatospora misakiensis</name>
    <dbReference type="NCBI Taxonomy" id="67330"/>
    <lineage>
        <taxon>Bacteria</taxon>
        <taxon>Bacillati</taxon>
        <taxon>Actinomycetota</taxon>
        <taxon>Actinomycetes</taxon>
        <taxon>Kitasatosporales</taxon>
        <taxon>Streptomycetaceae</taxon>
        <taxon>Kitasatospora</taxon>
    </lineage>
</organism>
<evidence type="ECO:0000313" key="1">
    <source>
        <dbReference type="EMBL" id="MFC5666537.1"/>
    </source>
</evidence>
<dbReference type="Pfam" id="PF05147">
    <property type="entry name" value="LANC_like"/>
    <property type="match status" value="1"/>
</dbReference>
<comment type="caution">
    <text evidence="1">The sequence shown here is derived from an EMBL/GenBank/DDBJ whole genome shotgun (WGS) entry which is preliminary data.</text>
</comment>
<dbReference type="PRINTS" id="PR01955">
    <property type="entry name" value="LANCFRANKIA"/>
</dbReference>
<sequence length="418" mass="43861">MTTWTAEAIVAETATRISAWTPAPEPGATPVGDLLGAAVLLCELSADDPAWRPAAHDKLTAAVHALQARPAEAATSGLFSGAAGLGLAVKQAADHHGGYRNALERLDTVLRGQLAGLLATGSATNARRRSALPVEYFDLVSGLTGLGRYFLAEPAAPDALGDVLRALVAVTEPVRTPDGQLPGWYSSLPEVGGPPRHVLSPGLAHGVAGPLALLSLSRQRGHRVPGQEAAVRRIADWLMSWAREDEAGPYWPSLITAAEERADPRPRVRPHRASWCYGAPGVARALQLAGLALGEESWTGRAVDAVHAVHRREGGLDGLFDAGLCHGLAGLARATALVAADASDPVLHREAEHVIDLIRAAYDPATAFGYPVYDPVRRQHRDSPGLLEGAGGVALTLHTHLAPAQARRAPWDAALLLS</sequence>
<name>A0ABW0X7K2_9ACTN</name>
<evidence type="ECO:0000313" key="2">
    <source>
        <dbReference type="Proteomes" id="UP001595975"/>
    </source>
</evidence>
<gene>
    <name evidence="1" type="ORF">ACFP3U_26660</name>
</gene>
<dbReference type="SUPFAM" id="SSF158745">
    <property type="entry name" value="LanC-like"/>
    <property type="match status" value="1"/>
</dbReference>
<dbReference type="RefSeq" id="WP_380228221.1">
    <property type="nucleotide sequence ID" value="NZ_JBHSOF010000041.1"/>
</dbReference>
<dbReference type="CDD" id="cd04793">
    <property type="entry name" value="LanC"/>
    <property type="match status" value="1"/>
</dbReference>
<proteinExistence type="predicted"/>
<reference evidence="2" key="1">
    <citation type="journal article" date="2019" name="Int. J. Syst. Evol. Microbiol.">
        <title>The Global Catalogue of Microorganisms (GCM) 10K type strain sequencing project: providing services to taxonomists for standard genome sequencing and annotation.</title>
        <authorList>
            <consortium name="The Broad Institute Genomics Platform"/>
            <consortium name="The Broad Institute Genome Sequencing Center for Infectious Disease"/>
            <person name="Wu L."/>
            <person name="Ma J."/>
        </authorList>
    </citation>
    <scope>NUCLEOTIDE SEQUENCE [LARGE SCALE GENOMIC DNA]</scope>
    <source>
        <strain evidence="2">CGMCC 4.1437</strain>
    </source>
</reference>
<accession>A0ABW0X7K2</accession>
<keyword evidence="2" id="KW-1185">Reference proteome</keyword>
<dbReference type="Proteomes" id="UP001595975">
    <property type="component" value="Unassembled WGS sequence"/>
</dbReference>
<dbReference type="InterPro" id="IPR007822">
    <property type="entry name" value="LANC-like"/>
</dbReference>
<dbReference type="EMBL" id="JBHSOF010000041">
    <property type="protein sequence ID" value="MFC5666537.1"/>
    <property type="molecule type" value="Genomic_DNA"/>
</dbReference>
<dbReference type="SMART" id="SM01260">
    <property type="entry name" value="LANC_like"/>
    <property type="match status" value="1"/>
</dbReference>
<protein>
    <submittedName>
        <fullName evidence="1">Lanthionine synthetase C family protein</fullName>
    </submittedName>
</protein>
<dbReference type="Gene3D" id="1.50.10.20">
    <property type="match status" value="1"/>
</dbReference>